<dbReference type="RefSeq" id="WP_358477249.1">
    <property type="nucleotide sequence ID" value="NZ_JBEZAE010000029.1"/>
</dbReference>
<dbReference type="EMBL" id="JBEZAE010000029">
    <property type="protein sequence ID" value="MEU7074716.1"/>
    <property type="molecule type" value="Genomic_DNA"/>
</dbReference>
<reference evidence="1 2" key="1">
    <citation type="submission" date="2024-06" db="EMBL/GenBank/DDBJ databases">
        <title>The Natural Products Discovery Center: Release of the First 8490 Sequenced Strains for Exploring Actinobacteria Biosynthetic Diversity.</title>
        <authorList>
            <person name="Kalkreuter E."/>
            <person name="Kautsar S.A."/>
            <person name="Yang D."/>
            <person name="Bader C.D."/>
            <person name="Teijaro C.N."/>
            <person name="Fluegel L."/>
            <person name="Davis C.M."/>
            <person name="Simpson J.R."/>
            <person name="Lauterbach L."/>
            <person name="Steele A.D."/>
            <person name="Gui C."/>
            <person name="Meng S."/>
            <person name="Li G."/>
            <person name="Viehrig K."/>
            <person name="Ye F."/>
            <person name="Su P."/>
            <person name="Kiefer A.F."/>
            <person name="Nichols A."/>
            <person name="Cepeda A.J."/>
            <person name="Yan W."/>
            <person name="Fan B."/>
            <person name="Jiang Y."/>
            <person name="Adhikari A."/>
            <person name="Zheng C.-J."/>
            <person name="Schuster L."/>
            <person name="Cowan T.M."/>
            <person name="Smanski M.J."/>
            <person name="Chevrette M.G."/>
            <person name="De Carvalho L.P.S."/>
            <person name="Shen B."/>
        </authorList>
    </citation>
    <scope>NUCLEOTIDE SEQUENCE [LARGE SCALE GENOMIC DNA]</scope>
    <source>
        <strain evidence="1 2">NPDC045974</strain>
    </source>
</reference>
<protein>
    <submittedName>
        <fullName evidence="1">Uncharacterized protein</fullName>
    </submittedName>
</protein>
<evidence type="ECO:0000313" key="2">
    <source>
        <dbReference type="Proteomes" id="UP001551329"/>
    </source>
</evidence>
<evidence type="ECO:0000313" key="1">
    <source>
        <dbReference type="EMBL" id="MEU7074716.1"/>
    </source>
</evidence>
<sequence length="56" mass="6222">MPLTDQQLAQLVTIVALAAGNDPEKTRQGLALHNLTDDDMKQALYYLESNRPILGR</sequence>
<accession>A0ABV3CIV9</accession>
<gene>
    <name evidence="1" type="ORF">AB0A88_31950</name>
</gene>
<comment type="caution">
    <text evidence="1">The sequence shown here is derived from an EMBL/GenBank/DDBJ whole genome shotgun (WGS) entry which is preliminary data.</text>
</comment>
<proteinExistence type="predicted"/>
<organism evidence="1 2">
    <name type="scientific">Streptomyces narbonensis</name>
    <dbReference type="NCBI Taxonomy" id="67333"/>
    <lineage>
        <taxon>Bacteria</taxon>
        <taxon>Bacillati</taxon>
        <taxon>Actinomycetota</taxon>
        <taxon>Actinomycetes</taxon>
        <taxon>Kitasatosporales</taxon>
        <taxon>Streptomycetaceae</taxon>
        <taxon>Streptomyces</taxon>
    </lineage>
</organism>
<name>A0ABV3CIV9_9ACTN</name>
<dbReference type="Proteomes" id="UP001551329">
    <property type="component" value="Unassembled WGS sequence"/>
</dbReference>
<keyword evidence="2" id="KW-1185">Reference proteome</keyword>